<dbReference type="GO" id="GO:0004497">
    <property type="term" value="F:monooxygenase activity"/>
    <property type="evidence" value="ECO:0007669"/>
    <property type="project" value="UniProtKB-KW"/>
</dbReference>
<dbReference type="SUPFAM" id="SSF54373">
    <property type="entry name" value="FAD-linked reductases, C-terminal domain"/>
    <property type="match status" value="1"/>
</dbReference>
<dbReference type="eggNOG" id="KOG2614">
    <property type="taxonomic scope" value="Eukaryota"/>
</dbReference>
<protein>
    <recommendedName>
        <fullName evidence="6">FAD-binding domain-containing protein</fullName>
    </recommendedName>
</protein>
<reference evidence="7 8" key="1">
    <citation type="submission" date="2013-03" db="EMBL/GenBank/DDBJ databases">
        <title>The Genome Sequence of Cladophialophora psammophila CBS 110553.</title>
        <authorList>
            <consortium name="The Broad Institute Genomics Platform"/>
            <person name="Cuomo C."/>
            <person name="de Hoog S."/>
            <person name="Gorbushina A."/>
            <person name="Walker B."/>
            <person name="Young S.K."/>
            <person name="Zeng Q."/>
            <person name="Gargeya S."/>
            <person name="Fitzgerald M."/>
            <person name="Haas B."/>
            <person name="Abouelleil A."/>
            <person name="Allen A.W."/>
            <person name="Alvarado L."/>
            <person name="Arachchi H.M."/>
            <person name="Berlin A.M."/>
            <person name="Chapman S.B."/>
            <person name="Gainer-Dewar J."/>
            <person name="Goldberg J."/>
            <person name="Griggs A."/>
            <person name="Gujja S."/>
            <person name="Hansen M."/>
            <person name="Howarth C."/>
            <person name="Imamovic A."/>
            <person name="Ireland A."/>
            <person name="Larimer J."/>
            <person name="McCowan C."/>
            <person name="Murphy C."/>
            <person name="Pearson M."/>
            <person name="Poon T.W."/>
            <person name="Priest M."/>
            <person name="Roberts A."/>
            <person name="Saif S."/>
            <person name="Shea T."/>
            <person name="Sisk P."/>
            <person name="Sykes S."/>
            <person name="Wortman J."/>
            <person name="Nusbaum C."/>
            <person name="Birren B."/>
        </authorList>
    </citation>
    <scope>NUCLEOTIDE SEQUENCE [LARGE SCALE GENOMIC DNA]</scope>
    <source>
        <strain evidence="7 8">CBS 110553</strain>
    </source>
</reference>
<dbReference type="GO" id="GO:0071949">
    <property type="term" value="F:FAD binding"/>
    <property type="evidence" value="ECO:0007669"/>
    <property type="project" value="InterPro"/>
</dbReference>
<keyword evidence="4" id="KW-0560">Oxidoreductase</keyword>
<dbReference type="EMBL" id="AMGX01000021">
    <property type="protein sequence ID" value="EXJ66229.1"/>
    <property type="molecule type" value="Genomic_DNA"/>
</dbReference>
<dbReference type="AlphaFoldDB" id="W9X708"/>
<keyword evidence="3" id="KW-0274">FAD</keyword>
<keyword evidence="5" id="KW-0503">Monooxygenase</keyword>
<name>W9X708_9EURO</name>
<dbReference type="PANTHER" id="PTHR13789">
    <property type="entry name" value="MONOOXYGENASE"/>
    <property type="match status" value="1"/>
</dbReference>
<dbReference type="Gene3D" id="3.50.50.60">
    <property type="entry name" value="FAD/NAD(P)-binding domain"/>
    <property type="match status" value="1"/>
</dbReference>
<feature type="domain" description="FAD-binding" evidence="6">
    <location>
        <begin position="46"/>
        <end position="286"/>
    </location>
</feature>
<dbReference type="SUPFAM" id="SSF51905">
    <property type="entry name" value="FAD/NAD(P)-binding domain"/>
    <property type="match status" value="1"/>
</dbReference>
<evidence type="ECO:0000256" key="5">
    <source>
        <dbReference type="ARBA" id="ARBA00023033"/>
    </source>
</evidence>
<sequence>MNICDSSGKLFVKSNMAGYGRGHGYPCHRGELAVVFYEYAKTLPGVQFRLGHRIMDYWETEDEAGITINGERVAADCVIAADGVHSKARKHVSGDGGAPHTSGYAMYRAWFDAKDVATDPKSRWLLENTERRDRDNTWVFVGADIHCMLGTAKGGREVFWMCTHKDVFDIGESWSFPGKVEDMLNYISDWPILPKIKAVVEKSPPEKVIDFKLLWRDPLKTWISKGGRIMLIGDAAHPYLPTSGQGAGQSIEDAATVAIALELAGRNNVKKGLKAAEKLRYQRACKIQRMGVETRDAWHKTDWAAVGKDTALLEMPRPGWIFGFDCQAYAYEEFDKAMRAVEGGPEYQPHNIPPEDMNHRTQDFRTGEAITNKALAAPLAIEEQLGKASDGGAFLRSKL</sequence>
<dbReference type="Pfam" id="PF01494">
    <property type="entry name" value="FAD_binding_3"/>
    <property type="match status" value="1"/>
</dbReference>
<evidence type="ECO:0000256" key="3">
    <source>
        <dbReference type="ARBA" id="ARBA00022827"/>
    </source>
</evidence>
<evidence type="ECO:0000256" key="2">
    <source>
        <dbReference type="ARBA" id="ARBA00022630"/>
    </source>
</evidence>
<organism evidence="7 8">
    <name type="scientific">Cladophialophora psammophila CBS 110553</name>
    <dbReference type="NCBI Taxonomy" id="1182543"/>
    <lineage>
        <taxon>Eukaryota</taxon>
        <taxon>Fungi</taxon>
        <taxon>Dikarya</taxon>
        <taxon>Ascomycota</taxon>
        <taxon>Pezizomycotina</taxon>
        <taxon>Eurotiomycetes</taxon>
        <taxon>Chaetothyriomycetidae</taxon>
        <taxon>Chaetothyriales</taxon>
        <taxon>Herpotrichiellaceae</taxon>
        <taxon>Cladophialophora</taxon>
    </lineage>
</organism>
<dbReference type="Proteomes" id="UP000019471">
    <property type="component" value="Unassembled WGS sequence"/>
</dbReference>
<dbReference type="OrthoDB" id="16820at2759"/>
<dbReference type="STRING" id="1182543.W9X708"/>
<proteinExistence type="inferred from homology"/>
<gene>
    <name evidence="7" type="ORF">A1O5_10845</name>
</gene>
<dbReference type="InterPro" id="IPR050493">
    <property type="entry name" value="FAD-dep_Monooxygenase_BioMet"/>
</dbReference>
<evidence type="ECO:0000256" key="4">
    <source>
        <dbReference type="ARBA" id="ARBA00023002"/>
    </source>
</evidence>
<dbReference type="PRINTS" id="PR00420">
    <property type="entry name" value="RNGMNOXGNASE"/>
</dbReference>
<dbReference type="RefSeq" id="XP_007749609.1">
    <property type="nucleotide sequence ID" value="XM_007751419.1"/>
</dbReference>
<evidence type="ECO:0000313" key="7">
    <source>
        <dbReference type="EMBL" id="EXJ66229.1"/>
    </source>
</evidence>
<keyword evidence="8" id="KW-1185">Reference proteome</keyword>
<comment type="similarity">
    <text evidence="1">Belongs to the paxM FAD-dependent monooxygenase family.</text>
</comment>
<comment type="caution">
    <text evidence="7">The sequence shown here is derived from an EMBL/GenBank/DDBJ whole genome shotgun (WGS) entry which is preliminary data.</text>
</comment>
<dbReference type="GeneID" id="19195536"/>
<dbReference type="PANTHER" id="PTHR13789:SF236">
    <property type="entry name" value="MONOOXYGENASE, PUTATIVE (AFU_ORTHOLOGUE AFUA_6G12060)-RELATED"/>
    <property type="match status" value="1"/>
</dbReference>
<keyword evidence="2" id="KW-0285">Flavoprotein</keyword>
<accession>W9X708</accession>
<evidence type="ECO:0000259" key="6">
    <source>
        <dbReference type="Pfam" id="PF01494"/>
    </source>
</evidence>
<evidence type="ECO:0000313" key="8">
    <source>
        <dbReference type="Proteomes" id="UP000019471"/>
    </source>
</evidence>
<dbReference type="HOGENOM" id="CLU_009665_19_1_1"/>
<dbReference type="InterPro" id="IPR036188">
    <property type="entry name" value="FAD/NAD-bd_sf"/>
</dbReference>
<evidence type="ECO:0000256" key="1">
    <source>
        <dbReference type="ARBA" id="ARBA00007992"/>
    </source>
</evidence>
<dbReference type="InterPro" id="IPR002938">
    <property type="entry name" value="FAD-bd"/>
</dbReference>